<evidence type="ECO:0000259" key="5">
    <source>
        <dbReference type="Pfam" id="PF14833"/>
    </source>
</evidence>
<name>A0A916TUY6_9SPHN</name>
<evidence type="ECO:0000256" key="1">
    <source>
        <dbReference type="ARBA" id="ARBA00023002"/>
    </source>
</evidence>
<dbReference type="EMBL" id="BMHK01000035">
    <property type="protein sequence ID" value="GGC12959.1"/>
    <property type="molecule type" value="Genomic_DNA"/>
</dbReference>
<dbReference type="SUPFAM" id="SSF48179">
    <property type="entry name" value="6-phosphogluconate dehydrogenase C-terminal domain-like"/>
    <property type="match status" value="1"/>
</dbReference>
<accession>A0A916TUY6</accession>
<dbReference type="RefSeq" id="WP_188772837.1">
    <property type="nucleotide sequence ID" value="NZ_BMHK01000035.1"/>
</dbReference>
<dbReference type="GO" id="GO:0050661">
    <property type="term" value="F:NADP binding"/>
    <property type="evidence" value="ECO:0007669"/>
    <property type="project" value="InterPro"/>
</dbReference>
<protein>
    <submittedName>
        <fullName evidence="6">3-hydroxyisobutyrate dehydrogenase</fullName>
    </submittedName>
</protein>
<evidence type="ECO:0000256" key="3">
    <source>
        <dbReference type="PIRSR" id="PIRSR000103-1"/>
    </source>
</evidence>
<gene>
    <name evidence="6" type="ORF">GCM10011494_34800</name>
</gene>
<dbReference type="InterPro" id="IPR029154">
    <property type="entry name" value="HIBADH-like_NADP-bd"/>
</dbReference>
<dbReference type="PANTHER" id="PTHR43060:SF15">
    <property type="entry name" value="3-HYDROXYISOBUTYRATE DEHYDROGENASE-LIKE 1, MITOCHONDRIAL-RELATED"/>
    <property type="match status" value="1"/>
</dbReference>
<evidence type="ECO:0000313" key="7">
    <source>
        <dbReference type="Proteomes" id="UP000608154"/>
    </source>
</evidence>
<keyword evidence="7" id="KW-1185">Reference proteome</keyword>
<dbReference type="InterPro" id="IPR036291">
    <property type="entry name" value="NAD(P)-bd_dom_sf"/>
</dbReference>
<dbReference type="Pfam" id="PF03446">
    <property type="entry name" value="NAD_binding_2"/>
    <property type="match status" value="1"/>
</dbReference>
<evidence type="ECO:0000313" key="6">
    <source>
        <dbReference type="EMBL" id="GGC12959.1"/>
    </source>
</evidence>
<evidence type="ECO:0000256" key="2">
    <source>
        <dbReference type="ARBA" id="ARBA00023027"/>
    </source>
</evidence>
<dbReference type="GO" id="GO:0016491">
    <property type="term" value="F:oxidoreductase activity"/>
    <property type="evidence" value="ECO:0007669"/>
    <property type="project" value="UniProtKB-KW"/>
</dbReference>
<organism evidence="6 7">
    <name type="scientific">Novosphingobium endophyticum</name>
    <dbReference type="NCBI Taxonomy" id="1955250"/>
    <lineage>
        <taxon>Bacteria</taxon>
        <taxon>Pseudomonadati</taxon>
        <taxon>Pseudomonadota</taxon>
        <taxon>Alphaproteobacteria</taxon>
        <taxon>Sphingomonadales</taxon>
        <taxon>Sphingomonadaceae</taxon>
        <taxon>Novosphingobium</taxon>
    </lineage>
</organism>
<dbReference type="GO" id="GO:0051287">
    <property type="term" value="F:NAD binding"/>
    <property type="evidence" value="ECO:0007669"/>
    <property type="project" value="InterPro"/>
</dbReference>
<dbReference type="Gene3D" id="1.10.1040.10">
    <property type="entry name" value="N-(1-d-carboxylethyl)-l-norvaline Dehydrogenase, domain 2"/>
    <property type="match status" value="1"/>
</dbReference>
<sequence length="291" mass="29993">MTARVGLVGLGRMGRAIAARLAEEGVDLHVWNRTPGKAEGLAVREAGTPAALAQATDIILVIVRDEAALEAIYKGPHGLCSVDLSGKTIVEMSTAAIQAIRDVLASANEAGAQVVDAPVSGSVQPARRGELLVMAGGEEAAVERASVVLTRIARRIVHVGPLGTGITMKLVVNLPLATYWQTLGEALGIGLRNGLTLDGMLAMIADSKAAIGALAGKIDRILDADLPPEFDLAGMAKDLTAMCCTARALDHPVPACDAARSSAVAAVDAGWGERDLAQLTRFAADRAAPSE</sequence>
<dbReference type="InterPro" id="IPR013328">
    <property type="entry name" value="6PGD_dom2"/>
</dbReference>
<keyword evidence="2" id="KW-0520">NAD</keyword>
<dbReference type="PIRSF" id="PIRSF000103">
    <property type="entry name" value="HIBADH"/>
    <property type="match status" value="1"/>
</dbReference>
<evidence type="ECO:0000259" key="4">
    <source>
        <dbReference type="Pfam" id="PF03446"/>
    </source>
</evidence>
<dbReference type="AlphaFoldDB" id="A0A916TUY6"/>
<dbReference type="SUPFAM" id="SSF51735">
    <property type="entry name" value="NAD(P)-binding Rossmann-fold domains"/>
    <property type="match status" value="1"/>
</dbReference>
<feature type="domain" description="3-hydroxyisobutyrate dehydrogenase-like NAD-binding" evidence="5">
    <location>
        <begin position="163"/>
        <end position="281"/>
    </location>
</feature>
<reference evidence="6" key="2">
    <citation type="submission" date="2020-09" db="EMBL/GenBank/DDBJ databases">
        <authorList>
            <person name="Sun Q."/>
            <person name="Zhou Y."/>
        </authorList>
    </citation>
    <scope>NUCLEOTIDE SEQUENCE</scope>
    <source>
        <strain evidence="6">CGMCC 1.15095</strain>
    </source>
</reference>
<dbReference type="InterPro" id="IPR006115">
    <property type="entry name" value="6PGDH_NADP-bd"/>
</dbReference>
<dbReference type="Proteomes" id="UP000608154">
    <property type="component" value="Unassembled WGS sequence"/>
</dbReference>
<dbReference type="Pfam" id="PF14833">
    <property type="entry name" value="NAD_binding_11"/>
    <property type="match status" value="1"/>
</dbReference>
<reference evidence="6" key="1">
    <citation type="journal article" date="2014" name="Int. J. Syst. Evol. Microbiol.">
        <title>Complete genome sequence of Corynebacterium casei LMG S-19264T (=DSM 44701T), isolated from a smear-ripened cheese.</title>
        <authorList>
            <consortium name="US DOE Joint Genome Institute (JGI-PGF)"/>
            <person name="Walter F."/>
            <person name="Albersmeier A."/>
            <person name="Kalinowski J."/>
            <person name="Ruckert C."/>
        </authorList>
    </citation>
    <scope>NUCLEOTIDE SEQUENCE</scope>
    <source>
        <strain evidence="6">CGMCC 1.15095</strain>
    </source>
</reference>
<dbReference type="InterPro" id="IPR015815">
    <property type="entry name" value="HIBADH-related"/>
</dbReference>
<dbReference type="Gene3D" id="3.40.50.720">
    <property type="entry name" value="NAD(P)-binding Rossmann-like Domain"/>
    <property type="match status" value="1"/>
</dbReference>
<proteinExistence type="predicted"/>
<dbReference type="PANTHER" id="PTHR43060">
    <property type="entry name" value="3-HYDROXYISOBUTYRATE DEHYDROGENASE-LIKE 1, MITOCHONDRIAL-RELATED"/>
    <property type="match status" value="1"/>
</dbReference>
<feature type="domain" description="6-phosphogluconate dehydrogenase NADP-binding" evidence="4">
    <location>
        <begin position="4"/>
        <end position="160"/>
    </location>
</feature>
<comment type="caution">
    <text evidence="6">The sequence shown here is derived from an EMBL/GenBank/DDBJ whole genome shotgun (WGS) entry which is preliminary data.</text>
</comment>
<keyword evidence="1" id="KW-0560">Oxidoreductase</keyword>
<dbReference type="InterPro" id="IPR008927">
    <property type="entry name" value="6-PGluconate_DH-like_C_sf"/>
</dbReference>
<feature type="active site" evidence="3">
    <location>
        <position position="169"/>
    </location>
</feature>